<evidence type="ECO:0000256" key="8">
    <source>
        <dbReference type="HAMAP-Rule" id="MF_00772"/>
    </source>
</evidence>
<feature type="domain" description="Methylated-DNA-[protein]-cysteine S-methyltransferase DNA binding" evidence="10">
    <location>
        <begin position="142"/>
        <end position="220"/>
    </location>
</feature>
<dbReference type="NCBIfam" id="TIGR00589">
    <property type="entry name" value="ogt"/>
    <property type="match status" value="1"/>
</dbReference>
<evidence type="ECO:0000256" key="7">
    <source>
        <dbReference type="ARBA" id="ARBA00049348"/>
    </source>
</evidence>
<feature type="region of interest" description="Disordered" evidence="9">
    <location>
        <begin position="1"/>
        <end position="25"/>
    </location>
</feature>
<evidence type="ECO:0000313" key="13">
    <source>
        <dbReference type="Proteomes" id="UP001164305"/>
    </source>
</evidence>
<feature type="active site" description="Nucleophile; methyl group acceptor" evidence="8">
    <location>
        <position position="192"/>
    </location>
</feature>
<protein>
    <recommendedName>
        <fullName evidence="8">Methylated-DNA--protein-cysteine methyltransferase</fullName>
        <ecNumber evidence="8">2.1.1.63</ecNumber>
    </recommendedName>
    <alternativeName>
        <fullName evidence="8">6-O-methylguanine-DNA methyltransferase</fullName>
        <shortName evidence="8">MGMT</shortName>
    </alternativeName>
    <alternativeName>
        <fullName evidence="8">O-6-methylguanine-DNA-alkyltransferase</fullName>
    </alternativeName>
</protein>
<comment type="similarity">
    <text evidence="8">Belongs to the MGMT family.</text>
</comment>
<dbReference type="InterPro" id="IPR023546">
    <property type="entry name" value="MGMT"/>
</dbReference>
<organism evidence="12 13">
    <name type="scientific">Brachybacterium huguangmaarense</name>
    <dbReference type="NCBI Taxonomy" id="1652028"/>
    <lineage>
        <taxon>Bacteria</taxon>
        <taxon>Bacillati</taxon>
        <taxon>Actinomycetota</taxon>
        <taxon>Actinomycetes</taxon>
        <taxon>Micrococcales</taxon>
        <taxon>Dermabacteraceae</taxon>
        <taxon>Brachybacterium</taxon>
    </lineage>
</organism>
<dbReference type="Pfam" id="PF02870">
    <property type="entry name" value="Methyltransf_1N"/>
    <property type="match status" value="1"/>
</dbReference>
<dbReference type="CDD" id="cd06445">
    <property type="entry name" value="ATase"/>
    <property type="match status" value="1"/>
</dbReference>
<dbReference type="InterPro" id="IPR036388">
    <property type="entry name" value="WH-like_DNA-bd_sf"/>
</dbReference>
<dbReference type="PANTHER" id="PTHR10815:SF5">
    <property type="entry name" value="METHYLATED-DNA--PROTEIN-CYSTEINE METHYLTRANSFERASE"/>
    <property type="match status" value="1"/>
</dbReference>
<comment type="catalytic activity">
    <reaction evidence="1 8">
        <text>a 4-O-methyl-thymidine in DNA + L-cysteinyl-[protein] = a thymidine in DNA + S-methyl-L-cysteinyl-[protein]</text>
        <dbReference type="Rhea" id="RHEA:53428"/>
        <dbReference type="Rhea" id="RHEA-COMP:10131"/>
        <dbReference type="Rhea" id="RHEA-COMP:10132"/>
        <dbReference type="Rhea" id="RHEA-COMP:13555"/>
        <dbReference type="Rhea" id="RHEA-COMP:13556"/>
        <dbReference type="ChEBI" id="CHEBI:29950"/>
        <dbReference type="ChEBI" id="CHEBI:82612"/>
        <dbReference type="ChEBI" id="CHEBI:137386"/>
        <dbReference type="ChEBI" id="CHEBI:137387"/>
        <dbReference type="EC" id="2.1.1.63"/>
    </reaction>
</comment>
<evidence type="ECO:0000256" key="1">
    <source>
        <dbReference type="ARBA" id="ARBA00001286"/>
    </source>
</evidence>
<evidence type="ECO:0000256" key="2">
    <source>
        <dbReference type="ARBA" id="ARBA00022490"/>
    </source>
</evidence>
<evidence type="ECO:0000256" key="5">
    <source>
        <dbReference type="ARBA" id="ARBA00022763"/>
    </source>
</evidence>
<dbReference type="PANTHER" id="PTHR10815">
    <property type="entry name" value="METHYLATED-DNA--PROTEIN-CYSTEINE METHYLTRANSFERASE"/>
    <property type="match status" value="1"/>
</dbReference>
<keyword evidence="13" id="KW-1185">Reference proteome</keyword>
<comment type="function">
    <text evidence="8">Involved in the cellular defense against the biological effects of O6-methylguanine (O6-MeG) and O4-methylthymine (O4-MeT) in DNA. Repairs the methylated nucleobase in DNA by stoichiometrically transferring the methyl group to a cysteine residue in the enzyme. This is a suicide reaction: the enzyme is irreversibly inactivated.</text>
</comment>
<keyword evidence="6 8" id="KW-0234">DNA repair</keyword>
<dbReference type="Pfam" id="PF01035">
    <property type="entry name" value="DNA_binding_1"/>
    <property type="match status" value="1"/>
</dbReference>
<dbReference type="SUPFAM" id="SSF46767">
    <property type="entry name" value="Methylated DNA-protein cysteine methyltransferase, C-terminal domain"/>
    <property type="match status" value="1"/>
</dbReference>
<dbReference type="SUPFAM" id="SSF53155">
    <property type="entry name" value="Methylated DNA-protein cysteine methyltransferase domain"/>
    <property type="match status" value="1"/>
</dbReference>
<keyword evidence="5 8" id="KW-0227">DNA damage</keyword>
<accession>A0ABY6FZN6</accession>
<dbReference type="InterPro" id="IPR001497">
    <property type="entry name" value="MethylDNA_cys_MeTrfase_AS"/>
</dbReference>
<comment type="subcellular location">
    <subcellularLocation>
        <location evidence="8">Cytoplasm</location>
    </subcellularLocation>
</comment>
<name>A0ABY6FZN6_9MICO</name>
<reference evidence="12" key="1">
    <citation type="submission" date="2022-10" db="EMBL/GenBank/DDBJ databases">
        <title>Whole-Genome Sequencing of Brachybacterium huguangmaarense BRM-3, Isolated from Betula schmidtii.</title>
        <authorList>
            <person name="Haam D."/>
        </authorList>
    </citation>
    <scope>NUCLEOTIDE SEQUENCE</scope>
    <source>
        <strain evidence="12">BRM-3</strain>
    </source>
</reference>
<dbReference type="InterPro" id="IPR036631">
    <property type="entry name" value="MGMT_N_sf"/>
</dbReference>
<dbReference type="InterPro" id="IPR014048">
    <property type="entry name" value="MethylDNA_cys_MeTrfase_DNA-bd"/>
</dbReference>
<comment type="catalytic activity">
    <reaction evidence="7 8">
        <text>a 6-O-methyl-2'-deoxyguanosine in DNA + L-cysteinyl-[protein] = S-methyl-L-cysteinyl-[protein] + a 2'-deoxyguanosine in DNA</text>
        <dbReference type="Rhea" id="RHEA:24000"/>
        <dbReference type="Rhea" id="RHEA-COMP:10131"/>
        <dbReference type="Rhea" id="RHEA-COMP:10132"/>
        <dbReference type="Rhea" id="RHEA-COMP:11367"/>
        <dbReference type="Rhea" id="RHEA-COMP:11368"/>
        <dbReference type="ChEBI" id="CHEBI:29950"/>
        <dbReference type="ChEBI" id="CHEBI:82612"/>
        <dbReference type="ChEBI" id="CHEBI:85445"/>
        <dbReference type="ChEBI" id="CHEBI:85448"/>
        <dbReference type="EC" id="2.1.1.63"/>
    </reaction>
</comment>
<dbReference type="EMBL" id="CP107020">
    <property type="protein sequence ID" value="UYG15889.1"/>
    <property type="molecule type" value="Genomic_DNA"/>
</dbReference>
<dbReference type="HAMAP" id="MF_00772">
    <property type="entry name" value="OGT"/>
    <property type="match status" value="1"/>
</dbReference>
<evidence type="ECO:0000256" key="3">
    <source>
        <dbReference type="ARBA" id="ARBA00022603"/>
    </source>
</evidence>
<evidence type="ECO:0000256" key="6">
    <source>
        <dbReference type="ARBA" id="ARBA00023204"/>
    </source>
</evidence>
<evidence type="ECO:0000313" key="12">
    <source>
        <dbReference type="EMBL" id="UYG15889.1"/>
    </source>
</evidence>
<keyword evidence="3 8" id="KW-0489">Methyltransferase</keyword>
<evidence type="ECO:0000259" key="11">
    <source>
        <dbReference type="Pfam" id="PF02870"/>
    </source>
</evidence>
<dbReference type="Gene3D" id="3.30.160.70">
    <property type="entry name" value="Methylated DNA-protein cysteine methyltransferase domain"/>
    <property type="match status" value="1"/>
</dbReference>
<keyword evidence="2 8" id="KW-0963">Cytoplasm</keyword>
<evidence type="ECO:0000256" key="4">
    <source>
        <dbReference type="ARBA" id="ARBA00022679"/>
    </source>
</evidence>
<evidence type="ECO:0000259" key="10">
    <source>
        <dbReference type="Pfam" id="PF01035"/>
    </source>
</evidence>
<dbReference type="PROSITE" id="PS00374">
    <property type="entry name" value="MGMT"/>
    <property type="match status" value="1"/>
</dbReference>
<dbReference type="RefSeq" id="WP_263593103.1">
    <property type="nucleotide sequence ID" value="NZ_CP107020.1"/>
</dbReference>
<feature type="compositionally biased region" description="Basic and acidic residues" evidence="9">
    <location>
        <begin position="1"/>
        <end position="11"/>
    </location>
</feature>
<evidence type="ECO:0000256" key="9">
    <source>
        <dbReference type="SAM" id="MobiDB-lite"/>
    </source>
</evidence>
<dbReference type="Proteomes" id="UP001164305">
    <property type="component" value="Chromosome"/>
</dbReference>
<dbReference type="Gene3D" id="1.10.10.10">
    <property type="entry name" value="Winged helix-like DNA-binding domain superfamily/Winged helix DNA-binding domain"/>
    <property type="match status" value="1"/>
</dbReference>
<proteinExistence type="inferred from homology"/>
<dbReference type="InterPro" id="IPR008332">
    <property type="entry name" value="MethylG_MeTrfase_N"/>
</dbReference>
<sequence>MNDITNHDHTRAGHTTTPGSPTPVGAVGARDLFPVGEDELDSLRSRLAAAAEQDAVLDVAYRTVDTPLGPLLLAATEKGLVRIAFEREGFDAVLEALAARVSPRVLAAPRRLDAAAAELDEYFAGDRREFDLPLDHALSAGFRRTVHLYLPRIGYGRTQTYKDVAGLVGNPAAVRAVGTACATNPLPVVVPCHRVLRTDGGLGGYIGGLDAKTALLTLESAA</sequence>
<dbReference type="EC" id="2.1.1.63" evidence="8"/>
<gene>
    <name evidence="12" type="ORF">BRM3_09585</name>
</gene>
<keyword evidence="4 8" id="KW-0808">Transferase</keyword>
<feature type="domain" description="Methylguanine DNA methyltransferase ribonuclease-like" evidence="11">
    <location>
        <begin position="60"/>
        <end position="135"/>
    </location>
</feature>
<comment type="miscellaneous">
    <text evidence="8">This enzyme catalyzes only one turnover and therefore is not strictly catalytic. According to one definition, an enzyme is a biocatalyst that acts repeatedly and over many reaction cycles.</text>
</comment>
<dbReference type="InterPro" id="IPR036217">
    <property type="entry name" value="MethylDNA_cys_MeTrfase_DNAb"/>
</dbReference>